<evidence type="ECO:0000313" key="2">
    <source>
        <dbReference type="Proteomes" id="UP001202867"/>
    </source>
</evidence>
<dbReference type="InterPro" id="IPR039498">
    <property type="entry name" value="NTP_transf_5"/>
</dbReference>
<proteinExistence type="predicted"/>
<keyword evidence="2" id="KW-1185">Reference proteome</keyword>
<dbReference type="EMBL" id="JALKCG010000001">
    <property type="protein sequence ID" value="MCK0207391.1"/>
    <property type="molecule type" value="Genomic_DNA"/>
</dbReference>
<dbReference type="Proteomes" id="UP001202867">
    <property type="component" value="Unassembled WGS sequence"/>
</dbReference>
<evidence type="ECO:0000313" key="1">
    <source>
        <dbReference type="EMBL" id="MCK0207391.1"/>
    </source>
</evidence>
<gene>
    <name evidence="1" type="ORF">MWN33_05015</name>
</gene>
<sequence>MLAIVWRKLRGAARREGRGETFRAEVERLETEHTFTVGRAMLLRHHAARIGERLRERAIPAEIVKGPVFADRLYAHTSDRTFTDIDLLADPSDLDGIGAALADCGFELHEKVWDNSARYLEYKWFLKGNPNLMVEAQGDLVHYPALRRRLSFGYTQLKAVSPDTEPSPAGMLLVAAIHALGGHKFHRLQFAVDLLQAARHVTDEDALVQAVGRVGAELEVGAALHVTAALFGDGRTAALAARFPAGRRGALGRRLLGVDAVLEAAPRTSRASHLRRHGFRWLQLLD</sequence>
<dbReference type="Pfam" id="PF14907">
    <property type="entry name" value="NTP_transf_5"/>
    <property type="match status" value="1"/>
</dbReference>
<protein>
    <submittedName>
        <fullName evidence="1">Nucleotidyltransferase family protein</fullName>
    </submittedName>
</protein>
<accession>A0ABT0DJD5</accession>
<reference evidence="2" key="2">
    <citation type="submission" date="2023-07" db="EMBL/GenBank/DDBJ databases">
        <title>Ancylobacter moscoviensis sp. nov., facultatively methylotrophic bacteria from activated sludge and the reclassification of Starkeya novella (Starkey 1934) Kelly et al. 2000 as Ancylobacter novellus comb. nov., Starkeya koreensis Im et al. 2006 as Ancylobacter koreensis comb.nov., Angulomicrobium tetraedrale Vasil'eva et al. 1986 as Ancylobacter tetraedralis comb. nov., Angulomicrobium amanitiforme Fritz et al. 2004 as Ancylobacter amanitiformis comb. nov. and Methylorhabdus multivorans Doronina et al. 1996 as Ancylobacter multivorans comb. nov. and emended description of the genus Ancylobacter.</title>
        <authorList>
            <person name="Doronina N."/>
            <person name="Chemodurova A."/>
            <person name="Grouzdev D."/>
            <person name="Koziaeva V."/>
            <person name="Shi W."/>
            <person name="Wu L."/>
            <person name="Kaparullina E."/>
        </authorList>
    </citation>
    <scope>NUCLEOTIDE SEQUENCE [LARGE SCALE GENOMIC DNA]</scope>
    <source>
        <strain evidence="2">Jip08</strain>
    </source>
</reference>
<comment type="caution">
    <text evidence="1">The sequence shown here is derived from an EMBL/GenBank/DDBJ whole genome shotgun (WGS) entry which is preliminary data.</text>
</comment>
<reference evidence="1 2" key="1">
    <citation type="submission" date="2022-04" db="EMBL/GenBank/DDBJ databases">
        <authorList>
            <person name="Grouzdev D.S."/>
            <person name="Pantiukh K.S."/>
            <person name="Krutkina M.S."/>
        </authorList>
    </citation>
    <scope>NUCLEOTIDE SEQUENCE [LARGE SCALE GENOMIC DNA]</scope>
    <source>
        <strain evidence="1 2">Jip08</strain>
    </source>
</reference>
<organism evidence="1 2">
    <name type="scientific">Ancylobacter koreensis</name>
    <dbReference type="NCBI Taxonomy" id="266121"/>
    <lineage>
        <taxon>Bacteria</taxon>
        <taxon>Pseudomonadati</taxon>
        <taxon>Pseudomonadota</taxon>
        <taxon>Alphaproteobacteria</taxon>
        <taxon>Hyphomicrobiales</taxon>
        <taxon>Xanthobacteraceae</taxon>
        <taxon>Ancylobacter</taxon>
    </lineage>
</organism>
<name>A0ABT0DJD5_9HYPH</name>